<dbReference type="AlphaFoldDB" id="A0A6A5V4L2"/>
<sequence>PYEECKPKNKKDKPERKRCNYGEFIFSLGNAPDDKDWGVFWDDGSINVEPTAKRCYEKYPKATTSEHVDKTYRDLPEDKRTNINLDQFRYFNKVLDDIITTRVGDHGPYL</sequence>
<reference evidence="1" key="1">
    <citation type="journal article" date="2020" name="Stud. Mycol.">
        <title>101 Dothideomycetes genomes: a test case for predicting lifestyles and emergence of pathogens.</title>
        <authorList>
            <person name="Haridas S."/>
            <person name="Albert R."/>
            <person name="Binder M."/>
            <person name="Bloem J."/>
            <person name="Labutti K."/>
            <person name="Salamov A."/>
            <person name="Andreopoulos B."/>
            <person name="Baker S."/>
            <person name="Barry K."/>
            <person name="Bills G."/>
            <person name="Bluhm B."/>
            <person name="Cannon C."/>
            <person name="Castanera R."/>
            <person name="Culley D."/>
            <person name="Daum C."/>
            <person name="Ezra D."/>
            <person name="Gonzalez J."/>
            <person name="Henrissat B."/>
            <person name="Kuo A."/>
            <person name="Liang C."/>
            <person name="Lipzen A."/>
            <person name="Lutzoni F."/>
            <person name="Magnuson J."/>
            <person name="Mondo S."/>
            <person name="Nolan M."/>
            <person name="Ohm R."/>
            <person name="Pangilinan J."/>
            <person name="Park H.-J."/>
            <person name="Ramirez L."/>
            <person name="Alfaro M."/>
            <person name="Sun H."/>
            <person name="Tritt A."/>
            <person name="Yoshinaga Y."/>
            <person name="Zwiers L.-H."/>
            <person name="Turgeon B."/>
            <person name="Goodwin S."/>
            <person name="Spatafora J."/>
            <person name="Crous P."/>
            <person name="Grigoriev I."/>
        </authorList>
    </citation>
    <scope>NUCLEOTIDE SEQUENCE</scope>
    <source>
        <strain evidence="1">CBS 107.79</strain>
    </source>
</reference>
<evidence type="ECO:0000313" key="2">
    <source>
        <dbReference type="Proteomes" id="UP000800036"/>
    </source>
</evidence>
<organism evidence="1 2">
    <name type="scientific">Bimuria novae-zelandiae CBS 107.79</name>
    <dbReference type="NCBI Taxonomy" id="1447943"/>
    <lineage>
        <taxon>Eukaryota</taxon>
        <taxon>Fungi</taxon>
        <taxon>Dikarya</taxon>
        <taxon>Ascomycota</taxon>
        <taxon>Pezizomycotina</taxon>
        <taxon>Dothideomycetes</taxon>
        <taxon>Pleosporomycetidae</taxon>
        <taxon>Pleosporales</taxon>
        <taxon>Massarineae</taxon>
        <taxon>Didymosphaeriaceae</taxon>
        <taxon>Bimuria</taxon>
    </lineage>
</organism>
<dbReference type="OrthoDB" id="3467882at2759"/>
<feature type="non-terminal residue" evidence="1">
    <location>
        <position position="1"/>
    </location>
</feature>
<name>A0A6A5V4L2_9PLEO</name>
<protein>
    <submittedName>
        <fullName evidence="1">Uncharacterized protein</fullName>
    </submittedName>
</protein>
<keyword evidence="2" id="KW-1185">Reference proteome</keyword>
<evidence type="ECO:0000313" key="1">
    <source>
        <dbReference type="EMBL" id="KAF1972055.1"/>
    </source>
</evidence>
<gene>
    <name evidence="1" type="ORF">BU23DRAFT_555562</name>
</gene>
<proteinExistence type="predicted"/>
<accession>A0A6A5V4L2</accession>
<dbReference type="Proteomes" id="UP000800036">
    <property type="component" value="Unassembled WGS sequence"/>
</dbReference>
<dbReference type="EMBL" id="ML976690">
    <property type="protein sequence ID" value="KAF1972055.1"/>
    <property type="molecule type" value="Genomic_DNA"/>
</dbReference>